<dbReference type="EMBL" id="CP074572">
    <property type="protein sequence ID" value="QVK23605.1"/>
    <property type="molecule type" value="Genomic_DNA"/>
</dbReference>
<name>A0ABX8DFW4_9GAMM</name>
<proteinExistence type="predicted"/>
<evidence type="ECO:0000313" key="1">
    <source>
        <dbReference type="EMBL" id="QVK23605.1"/>
    </source>
</evidence>
<organism evidence="1 2">
    <name type="scientific">Shewanella dokdonensis</name>
    <dbReference type="NCBI Taxonomy" id="712036"/>
    <lineage>
        <taxon>Bacteria</taxon>
        <taxon>Pseudomonadati</taxon>
        <taxon>Pseudomonadota</taxon>
        <taxon>Gammaproteobacteria</taxon>
        <taxon>Alteromonadales</taxon>
        <taxon>Shewanellaceae</taxon>
        <taxon>Shewanella</taxon>
    </lineage>
</organism>
<gene>
    <name evidence="1" type="ORF">KHX94_02410</name>
</gene>
<dbReference type="Proteomes" id="UP000676428">
    <property type="component" value="Chromosome"/>
</dbReference>
<evidence type="ECO:0000313" key="2">
    <source>
        <dbReference type="Proteomes" id="UP000676428"/>
    </source>
</evidence>
<dbReference type="Pfam" id="PF14907">
    <property type="entry name" value="NTP_transf_5"/>
    <property type="match status" value="1"/>
</dbReference>
<dbReference type="InterPro" id="IPR039498">
    <property type="entry name" value="NTP_transf_5"/>
</dbReference>
<protein>
    <submittedName>
        <fullName evidence="1">Nucleotidyltransferase family protein</fullName>
    </submittedName>
</protein>
<keyword evidence="2" id="KW-1185">Reference proteome</keyword>
<accession>A0ABX8DFW4</accession>
<sequence>MMMHLKRLLLDLISERQTITQQQLDVLTDADWATICEMAMSHRIAPLLYWQLKQKMLVIPVSVSERLRNIYKKSAIRAVKMQAELLKLHQLLSSQRIHHIALKGSYLANVIYPHAALRPMRDIDLLLPQAQLAGAYEQLIKHGYRHPPKYAKYKGSSDDWLKFSKHIPPLLSPTGVIVELHHKVFHPENSPSEDLVADDNFWYRCIVAHVAGQQILFMSPTDLLLHLIMHASYDHRFNNGPLVLTDIAYLIEHCTIDWSLFWQAAQVGSSKDGCSLVLHMVKYYFPEIRIESLDDLGSKGQSLAMDAERFALLMLQDYESRAVHATLSKIKARGIVGKAKWFF</sequence>
<reference evidence="1 2" key="1">
    <citation type="journal article" date="2012" name="Int. J. Syst. Evol. Microbiol.">
        <title>Shewanella dokdonensis sp. nov., isolated from seawater.</title>
        <authorList>
            <person name="Sung H.R."/>
            <person name="Yoon J.H."/>
            <person name="Ghim S.Y."/>
        </authorList>
    </citation>
    <scope>NUCLEOTIDE SEQUENCE [LARGE SCALE GENOMIC DNA]</scope>
    <source>
        <strain evidence="1 2">DSM 23626</strain>
    </source>
</reference>